<sequence length="330" mass="37675">MGSTIEEAADQGVGLAFVAYPAALAHLPFPSIWSIIFFLMIITLGFGSQMTIVETIVSTIVDFWPKKFQKHKPIVLGGVCLILFLSGIPLCTGAGIYILQLMDTYSVPYSAFFIAIAELIAIFWVYGFDNYLNNLFKMLGFHIWPLSYWKVMFKFICPTIISCLLFIVIVKHEPLVYNDYIFPQYTEYIGWTMTFSSALMMPLFASIEFWKVYVDGRKTLKDILRPEVNFEDPSKRKKIKETPKSIDTLKKNFNENSFIIGEDNPGYVEDEKLNPKPNNLKDSSIEIKMNGNRLLNLSSLSTWTFGDSQEYPIDRKLSSSPSLQNVFQSN</sequence>
<dbReference type="Pfam" id="PF00209">
    <property type="entry name" value="SNF"/>
    <property type="match status" value="1"/>
</dbReference>
<proteinExistence type="inferred from homology"/>
<dbReference type="InterPro" id="IPR037272">
    <property type="entry name" value="SNS_sf"/>
</dbReference>
<dbReference type="SUPFAM" id="SSF161070">
    <property type="entry name" value="SNF-like"/>
    <property type="match status" value="1"/>
</dbReference>
<evidence type="ECO:0000256" key="8">
    <source>
        <dbReference type="PIRSR" id="PIRSR600175-1"/>
    </source>
</evidence>
<dbReference type="GO" id="GO:0046872">
    <property type="term" value="F:metal ion binding"/>
    <property type="evidence" value="ECO:0007669"/>
    <property type="project" value="UniProtKB-KW"/>
</dbReference>
<dbReference type="PANTHER" id="PTHR11616:SF240">
    <property type="entry name" value="BLOATED TUBULES, ISOFORM B-RELATED"/>
    <property type="match status" value="1"/>
</dbReference>
<accession>A0A132A7X9</accession>
<evidence type="ECO:0000256" key="6">
    <source>
        <dbReference type="ARBA" id="ARBA00022989"/>
    </source>
</evidence>
<dbReference type="AlphaFoldDB" id="A0A132A7X9"/>
<comment type="similarity">
    <text evidence="2">Belongs to the sodium:neurotransmitter symporter (SNF) (TC 2.A.22) family.</text>
</comment>
<evidence type="ECO:0000256" key="2">
    <source>
        <dbReference type="ARBA" id="ARBA00006459"/>
    </source>
</evidence>
<evidence type="ECO:0000313" key="10">
    <source>
        <dbReference type="Proteomes" id="UP000616769"/>
    </source>
</evidence>
<keyword evidence="4" id="KW-0812">Transmembrane</keyword>
<feature type="binding site" evidence="8">
    <location>
        <position position="48"/>
    </location>
    <ligand>
        <name>Na(+)</name>
        <dbReference type="ChEBI" id="CHEBI:29101"/>
        <label>1</label>
    </ligand>
</feature>
<dbReference type="Proteomes" id="UP000616769">
    <property type="component" value="Unassembled WGS sequence"/>
</dbReference>
<evidence type="ECO:0000256" key="4">
    <source>
        <dbReference type="ARBA" id="ARBA00022692"/>
    </source>
</evidence>
<dbReference type="OrthoDB" id="6581954at2759"/>
<dbReference type="GO" id="GO:0005886">
    <property type="term" value="C:plasma membrane"/>
    <property type="evidence" value="ECO:0007669"/>
    <property type="project" value="TreeGrafter"/>
</dbReference>
<feature type="binding site" evidence="8">
    <location>
        <position position="44"/>
    </location>
    <ligand>
        <name>Na(+)</name>
        <dbReference type="ChEBI" id="CHEBI:29101"/>
        <label>2</label>
    </ligand>
</feature>
<keyword evidence="8" id="KW-0479">Metal-binding</keyword>
<dbReference type="VEuPathDB" id="VectorBase:SSCA009401"/>
<dbReference type="PANTHER" id="PTHR11616">
    <property type="entry name" value="SODIUM/CHLORIDE DEPENDENT TRANSPORTER"/>
    <property type="match status" value="1"/>
</dbReference>
<dbReference type="GO" id="GO:0015375">
    <property type="term" value="F:glycine:sodium symporter activity"/>
    <property type="evidence" value="ECO:0007669"/>
    <property type="project" value="TreeGrafter"/>
</dbReference>
<keyword evidence="7" id="KW-0472">Membrane</keyword>
<dbReference type="PROSITE" id="PS50267">
    <property type="entry name" value="NA_NEUROTRAN_SYMP_3"/>
    <property type="match status" value="1"/>
</dbReference>
<evidence type="ECO:0000256" key="5">
    <source>
        <dbReference type="ARBA" id="ARBA00022847"/>
    </source>
</evidence>
<evidence type="ECO:0000256" key="1">
    <source>
        <dbReference type="ARBA" id="ARBA00004141"/>
    </source>
</evidence>
<protein>
    <submittedName>
        <fullName evidence="9">Sodium-neurotransmitter symporter-like protein 1</fullName>
    </submittedName>
</protein>
<reference evidence="9 10" key="1">
    <citation type="journal article" date="2015" name="Parasit. Vectors">
        <title>Draft genome of the scabies mite.</title>
        <authorList>
            <person name="Rider S.D.Jr."/>
            <person name="Morgan M.S."/>
            <person name="Arlian L.G."/>
        </authorList>
    </citation>
    <scope>NUCLEOTIDE SEQUENCE [LARGE SCALE GENOMIC DNA]</scope>
    <source>
        <strain evidence="9">Arlian Lab</strain>
    </source>
</reference>
<gene>
    <name evidence="9" type="ORF">QR98_0055690</name>
</gene>
<evidence type="ECO:0000256" key="7">
    <source>
        <dbReference type="ARBA" id="ARBA00023136"/>
    </source>
</evidence>
<organism evidence="9 10">
    <name type="scientific">Sarcoptes scabiei</name>
    <name type="common">Itch mite</name>
    <name type="synonym">Acarus scabiei</name>
    <dbReference type="NCBI Taxonomy" id="52283"/>
    <lineage>
        <taxon>Eukaryota</taxon>
        <taxon>Metazoa</taxon>
        <taxon>Ecdysozoa</taxon>
        <taxon>Arthropoda</taxon>
        <taxon>Chelicerata</taxon>
        <taxon>Arachnida</taxon>
        <taxon>Acari</taxon>
        <taxon>Acariformes</taxon>
        <taxon>Sarcoptiformes</taxon>
        <taxon>Astigmata</taxon>
        <taxon>Psoroptidia</taxon>
        <taxon>Sarcoptoidea</taxon>
        <taxon>Sarcoptidae</taxon>
        <taxon>Sarcoptinae</taxon>
        <taxon>Sarcoptes</taxon>
    </lineage>
</organism>
<comment type="subcellular location">
    <subcellularLocation>
        <location evidence="1">Membrane</location>
        <topology evidence="1">Multi-pass membrane protein</topology>
    </subcellularLocation>
</comment>
<keyword evidence="5" id="KW-0769">Symport</keyword>
<dbReference type="InterPro" id="IPR000175">
    <property type="entry name" value="Na/ntran_symport"/>
</dbReference>
<evidence type="ECO:0000256" key="3">
    <source>
        <dbReference type="ARBA" id="ARBA00022448"/>
    </source>
</evidence>
<dbReference type="EMBL" id="JXLN01011300">
    <property type="protein sequence ID" value="KPM07086.1"/>
    <property type="molecule type" value="Genomic_DNA"/>
</dbReference>
<name>A0A132A7X9_SARSC</name>
<keyword evidence="3" id="KW-0813">Transport</keyword>
<comment type="caution">
    <text evidence="9">The sequence shown here is derived from an EMBL/GenBank/DDBJ whole genome shotgun (WGS) entry which is preliminary data.</text>
</comment>
<keyword evidence="8" id="KW-0915">Sodium</keyword>
<keyword evidence="6" id="KW-1133">Transmembrane helix</keyword>
<evidence type="ECO:0000313" key="9">
    <source>
        <dbReference type="EMBL" id="KPM07086.1"/>
    </source>
</evidence>
<dbReference type="PRINTS" id="PR00176">
    <property type="entry name" value="NANEUSMPORT"/>
</dbReference>